<sequence>MIIISTMSEVKVSTIVLFDRSNYPSWKSHVLLKFMIKGLLDLITINPAKSSAKFDLIKDMEARILILDHVHPLMDHLVHDKLTAYLMWTKLEQMFSK</sequence>
<keyword evidence="2" id="KW-1185">Reference proteome</keyword>
<name>A0ACC1H8H0_9FUNG</name>
<comment type="caution">
    <text evidence="1">The sequence shown here is derived from an EMBL/GenBank/DDBJ whole genome shotgun (WGS) entry which is preliminary data.</text>
</comment>
<evidence type="ECO:0000313" key="1">
    <source>
        <dbReference type="EMBL" id="KAJ1672764.1"/>
    </source>
</evidence>
<protein>
    <submittedName>
        <fullName evidence="1">Uncharacterized protein</fullName>
    </submittedName>
</protein>
<feature type="non-terminal residue" evidence="1">
    <location>
        <position position="97"/>
    </location>
</feature>
<evidence type="ECO:0000313" key="2">
    <source>
        <dbReference type="Proteomes" id="UP001145114"/>
    </source>
</evidence>
<dbReference type="Proteomes" id="UP001145114">
    <property type="component" value="Unassembled WGS sequence"/>
</dbReference>
<reference evidence="1" key="1">
    <citation type="submission" date="2022-06" db="EMBL/GenBank/DDBJ databases">
        <title>Phylogenomic reconstructions and comparative analyses of Kickxellomycotina fungi.</title>
        <authorList>
            <person name="Reynolds N.K."/>
            <person name="Stajich J.E."/>
            <person name="Barry K."/>
            <person name="Grigoriev I.V."/>
            <person name="Crous P."/>
            <person name="Smith M.E."/>
        </authorList>
    </citation>
    <scope>NUCLEOTIDE SEQUENCE</scope>
    <source>
        <strain evidence="1">RSA 2271</strain>
    </source>
</reference>
<accession>A0ACC1H8H0</accession>
<gene>
    <name evidence="1" type="ORF">EV182_006550</name>
</gene>
<proteinExistence type="predicted"/>
<dbReference type="EMBL" id="JAMZIH010007876">
    <property type="protein sequence ID" value="KAJ1672764.1"/>
    <property type="molecule type" value="Genomic_DNA"/>
</dbReference>
<organism evidence="1 2">
    <name type="scientific">Spiromyces aspiralis</name>
    <dbReference type="NCBI Taxonomy" id="68401"/>
    <lineage>
        <taxon>Eukaryota</taxon>
        <taxon>Fungi</taxon>
        <taxon>Fungi incertae sedis</taxon>
        <taxon>Zoopagomycota</taxon>
        <taxon>Kickxellomycotina</taxon>
        <taxon>Kickxellomycetes</taxon>
        <taxon>Kickxellales</taxon>
        <taxon>Kickxellaceae</taxon>
        <taxon>Spiromyces</taxon>
    </lineage>
</organism>